<dbReference type="EMBL" id="CP092863">
    <property type="protein sequence ID" value="UYV60441.1"/>
    <property type="molecule type" value="Genomic_DNA"/>
</dbReference>
<protein>
    <submittedName>
        <fullName evidence="2">Uncharacterized protein</fullName>
    </submittedName>
</protein>
<name>A0ABY6JV85_9ARAC</name>
<feature type="compositionally biased region" description="Basic and acidic residues" evidence="1">
    <location>
        <begin position="221"/>
        <end position="237"/>
    </location>
</feature>
<dbReference type="PANTHER" id="PTHR21521:SF0">
    <property type="entry name" value="AMUN, ISOFORM A"/>
    <property type="match status" value="1"/>
</dbReference>
<evidence type="ECO:0000313" key="3">
    <source>
        <dbReference type="Proteomes" id="UP001235939"/>
    </source>
</evidence>
<feature type="compositionally biased region" description="Basic and acidic residues" evidence="1">
    <location>
        <begin position="245"/>
        <end position="258"/>
    </location>
</feature>
<keyword evidence="3" id="KW-1185">Reference proteome</keyword>
<sequence length="267" mass="30391">MAEPSQSGLSFFKKATPPQWNYIYSIYKEVLKLKAAQSTRKGGAEELIRLDNWYQEELPKLIKARKEPHITHEELVQITKWRLMRSKFRPRLLDLVKINSERVVIQLSKKALKKMPNFSSAIVALTNLKGVGPATASAVLAAGSPEHAPYMTEESMLSTPGLEGLDFTVETYMTYVNKIKECTGRLNSQDPEGQWNPHKVEQTLWTYYLVRFLKPALLEDMPKDEQGAEDTALHDEDSAPSPKKQKLETSDEDSNTKLEEEDYSNSQ</sequence>
<feature type="region of interest" description="Disordered" evidence="1">
    <location>
        <begin position="221"/>
        <end position="267"/>
    </location>
</feature>
<gene>
    <name evidence="2" type="ORF">LAZ67_1001168</name>
</gene>
<accession>A0ABY6JV85</accession>
<organism evidence="2 3">
    <name type="scientific">Cordylochernes scorpioides</name>
    <dbReference type="NCBI Taxonomy" id="51811"/>
    <lineage>
        <taxon>Eukaryota</taxon>
        <taxon>Metazoa</taxon>
        <taxon>Ecdysozoa</taxon>
        <taxon>Arthropoda</taxon>
        <taxon>Chelicerata</taxon>
        <taxon>Arachnida</taxon>
        <taxon>Pseudoscorpiones</taxon>
        <taxon>Cheliferoidea</taxon>
        <taxon>Chernetidae</taxon>
        <taxon>Cordylochernes</taxon>
    </lineage>
</organism>
<evidence type="ECO:0000256" key="1">
    <source>
        <dbReference type="SAM" id="MobiDB-lite"/>
    </source>
</evidence>
<reference evidence="2 3" key="1">
    <citation type="submission" date="2022-01" db="EMBL/GenBank/DDBJ databases">
        <title>A chromosomal length assembly of Cordylochernes scorpioides.</title>
        <authorList>
            <person name="Zeh D."/>
            <person name="Zeh J."/>
        </authorList>
    </citation>
    <scope>NUCLEOTIDE SEQUENCE [LARGE SCALE GENOMIC DNA]</scope>
    <source>
        <strain evidence="2">IN4F17</strain>
        <tissue evidence="2">Whole Body</tissue>
    </source>
</reference>
<dbReference type="Proteomes" id="UP001235939">
    <property type="component" value="Chromosome 01"/>
</dbReference>
<proteinExistence type="predicted"/>
<evidence type="ECO:0000313" key="2">
    <source>
        <dbReference type="EMBL" id="UYV60441.1"/>
    </source>
</evidence>
<dbReference type="PANTHER" id="PTHR21521">
    <property type="entry name" value="AMUN, ISOFORM A"/>
    <property type="match status" value="1"/>
</dbReference>